<dbReference type="CDD" id="cd02440">
    <property type="entry name" value="AdoMet_MTases"/>
    <property type="match status" value="1"/>
</dbReference>
<gene>
    <name evidence="2" type="ORF">SAMN05216402_0063</name>
</gene>
<evidence type="ECO:0000259" key="1">
    <source>
        <dbReference type="Pfam" id="PF13649"/>
    </source>
</evidence>
<reference evidence="2 3" key="1">
    <citation type="submission" date="2016-10" db="EMBL/GenBank/DDBJ databases">
        <authorList>
            <person name="Varghese N."/>
            <person name="Submissions S."/>
        </authorList>
    </citation>
    <scope>NUCLEOTIDE SEQUENCE [LARGE SCALE GENOMIC DNA]</scope>
    <source>
        <strain evidence="2 3">Nl1</strain>
    </source>
</reference>
<dbReference type="EMBL" id="FNKY01000001">
    <property type="protein sequence ID" value="SDQ26074.1"/>
    <property type="molecule type" value="Genomic_DNA"/>
</dbReference>
<sequence>MPNENNFYPKFDHDEYAKTRAPDDFWGQIRRTVQGKPVSSDQINMIVDAINSALRMRPDDTLLDLACGNGALSHLFFNSCAEYLGVDLSEYLIWIAKKNFEVLPRYRFVVQGASEYVLQENQPERFSKVLCYGSFSYFSTIDATKVLHTLFEKFSNVQTIFIGNLPDKDRAAEFYKAKQPSTEELSDCSSQIGIWRTRSEFAQLAGNTGWNVKFSTMPAEFYASYYRYDVLLSR</sequence>
<evidence type="ECO:0000313" key="2">
    <source>
        <dbReference type="EMBL" id="SDQ26074.1"/>
    </source>
</evidence>
<organism evidence="2 3">
    <name type="scientific">Nitrosospira multiformis</name>
    <dbReference type="NCBI Taxonomy" id="1231"/>
    <lineage>
        <taxon>Bacteria</taxon>
        <taxon>Pseudomonadati</taxon>
        <taxon>Pseudomonadota</taxon>
        <taxon>Betaproteobacteria</taxon>
        <taxon>Nitrosomonadales</taxon>
        <taxon>Nitrosomonadaceae</taxon>
        <taxon>Nitrosospira</taxon>
    </lineage>
</organism>
<protein>
    <submittedName>
        <fullName evidence="2">Methyltransferase domain-containing protein</fullName>
    </submittedName>
</protein>
<dbReference type="Gene3D" id="3.40.50.150">
    <property type="entry name" value="Vaccinia Virus protein VP39"/>
    <property type="match status" value="1"/>
</dbReference>
<name>A0ABY0T5I7_9PROT</name>
<comment type="caution">
    <text evidence="2">The sequence shown here is derived from an EMBL/GenBank/DDBJ whole genome shotgun (WGS) entry which is preliminary data.</text>
</comment>
<proteinExistence type="predicted"/>
<dbReference type="Proteomes" id="UP000183471">
    <property type="component" value="Unassembled WGS sequence"/>
</dbReference>
<dbReference type="RefSeq" id="WP_074630281.1">
    <property type="nucleotide sequence ID" value="NZ_FNKY01000001.1"/>
</dbReference>
<dbReference type="SUPFAM" id="SSF53335">
    <property type="entry name" value="S-adenosyl-L-methionine-dependent methyltransferases"/>
    <property type="match status" value="1"/>
</dbReference>
<keyword evidence="2" id="KW-0489">Methyltransferase</keyword>
<dbReference type="GO" id="GO:0032259">
    <property type="term" value="P:methylation"/>
    <property type="evidence" value="ECO:0007669"/>
    <property type="project" value="UniProtKB-KW"/>
</dbReference>
<keyword evidence="2" id="KW-0808">Transferase</keyword>
<dbReference type="InterPro" id="IPR041698">
    <property type="entry name" value="Methyltransf_25"/>
</dbReference>
<dbReference type="Pfam" id="PF13649">
    <property type="entry name" value="Methyltransf_25"/>
    <property type="match status" value="1"/>
</dbReference>
<accession>A0ABY0T5I7</accession>
<dbReference type="InterPro" id="IPR029063">
    <property type="entry name" value="SAM-dependent_MTases_sf"/>
</dbReference>
<feature type="domain" description="Methyltransferase" evidence="1">
    <location>
        <begin position="63"/>
        <end position="150"/>
    </location>
</feature>
<evidence type="ECO:0000313" key="3">
    <source>
        <dbReference type="Proteomes" id="UP000183471"/>
    </source>
</evidence>
<keyword evidence="3" id="KW-1185">Reference proteome</keyword>
<dbReference type="GO" id="GO:0008168">
    <property type="term" value="F:methyltransferase activity"/>
    <property type="evidence" value="ECO:0007669"/>
    <property type="project" value="UniProtKB-KW"/>
</dbReference>